<organism evidence="1 2">
    <name type="scientific">Arthrobacter phage Nitro</name>
    <dbReference type="NCBI Taxonomy" id="3077792"/>
    <lineage>
        <taxon>Viruses</taxon>
        <taxon>Duplodnaviria</taxon>
        <taxon>Heunggongvirae</taxon>
        <taxon>Uroviricota</taxon>
        <taxon>Caudoviricetes</taxon>
        <taxon>Casidaviridae</taxon>
        <taxon>Yangvirus</taxon>
        <taxon>Yangvirus nitro</taxon>
    </lineage>
</organism>
<sequence length="63" mass="6416">MSPQAALSAARNTGSPVRVTLDDGRVLHGVPQATLTGLVSIKSPGASRPVLFLPADVIEVLPA</sequence>
<keyword evidence="2" id="KW-1185">Reference proteome</keyword>
<name>A0AA96HDU4_9CAUD</name>
<reference evidence="2" key="1">
    <citation type="submission" date="2024-05" db="EMBL/GenBank/DDBJ databases">
        <authorList>
            <person name="Castro N.E."/>
            <person name="Ahmed A."/>
            <person name="Alam A."/>
            <person name="Alyabis N."/>
            <person name="Atluri S."/>
            <person name="Ba P."/>
            <person name="Basile A."/>
            <person name="Bonaguidi A."/>
            <person name="Bordner C."/>
            <person name="Castro C."/>
            <person name="Choi D."/>
            <person name="Delgado D."/>
            <person name="Duong K."/>
            <person name="Ghosh S."/>
            <person name="Gonzalez D."/>
            <person name="Griego G."/>
            <person name="Hasson C."/>
            <person name="Hernandez D."/>
            <person name="Hong S."/>
            <person name="Hwang K."/>
            <person name="Iyer A."/>
            <person name="Johnson R."/>
            <person name="Jung K."/>
            <person name="Liang A."/>
            <person name="Lucker A."/>
            <person name="Marty S.-E."/>
            <person name="Meade B."/>
            <person name="Morales A."/>
            <person name="Noyman E."/>
            <person name="Pickard L."/>
            <person name="Qiu C."/>
            <person name="Riley L."/>
            <person name="Sannareddy S."/>
            <person name="Sawadogo R."/>
            <person name="Schug E."/>
            <person name="Sheetz C."/>
            <person name="Tam C."/>
            <person name="Ward A."/>
            <person name="Wei M."/>
            <person name="Wesley S."/>
            <person name="Yoo C."/>
            <person name="Washington J.M."/>
            <person name="Garlena R.A."/>
            <person name="Russell D.A."/>
            <person name="Jacobs-Sera D."/>
            <person name="Hatfull G.F."/>
        </authorList>
    </citation>
    <scope>NUCLEOTIDE SEQUENCE [LARGE SCALE GENOMIC DNA]</scope>
</reference>
<gene>
    <name evidence="1" type="primary">55</name>
    <name evidence="1" type="ORF">SEA_NITRO_55</name>
</gene>
<dbReference type="EMBL" id="OR553895">
    <property type="protein sequence ID" value="WNN94011.1"/>
    <property type="molecule type" value="Genomic_DNA"/>
</dbReference>
<evidence type="ECO:0000313" key="2">
    <source>
        <dbReference type="Proteomes" id="UP001305499"/>
    </source>
</evidence>
<accession>A0AA96HDU4</accession>
<proteinExistence type="predicted"/>
<evidence type="ECO:0000313" key="1">
    <source>
        <dbReference type="EMBL" id="WNN94011.1"/>
    </source>
</evidence>
<dbReference type="Proteomes" id="UP001305499">
    <property type="component" value="Segment"/>
</dbReference>
<protein>
    <submittedName>
        <fullName evidence="1">Uncharacterized protein</fullName>
    </submittedName>
</protein>